<evidence type="ECO:0000313" key="2">
    <source>
        <dbReference type="Proteomes" id="UP000178885"/>
    </source>
</evidence>
<comment type="caution">
    <text evidence="1">The sequence shown here is derived from an EMBL/GenBank/DDBJ whole genome shotgun (WGS) entry which is preliminary data.</text>
</comment>
<dbReference type="PROSITE" id="PS51257">
    <property type="entry name" value="PROKAR_LIPOPROTEIN"/>
    <property type="match status" value="1"/>
</dbReference>
<accession>A0A1F6TRH8</accession>
<proteinExistence type="predicted"/>
<organism evidence="1 2">
    <name type="scientific">Candidatus Muproteobacteria bacterium RBG_16_65_34</name>
    <dbReference type="NCBI Taxonomy" id="1817760"/>
    <lineage>
        <taxon>Bacteria</taxon>
        <taxon>Pseudomonadati</taxon>
        <taxon>Pseudomonadota</taxon>
        <taxon>Candidatus Muproteobacteria</taxon>
    </lineage>
</organism>
<gene>
    <name evidence="1" type="ORF">A2151_03120</name>
</gene>
<dbReference type="STRING" id="1817760.A2151_03120"/>
<dbReference type="AlphaFoldDB" id="A0A1F6TRH8"/>
<sequence length="123" mass="12998">MKRWLTWAGVGLLVAGCGREPAPEAAGAPLARPVIALAVKPGAAQTILIPRAALAERGGIPGVFVLSETSEARFRMVKPGRGRDGEIEILSGLHGTETLVLGDLREVRDGSPVKILENADKRR</sequence>
<evidence type="ECO:0000313" key="1">
    <source>
        <dbReference type="EMBL" id="OGI47656.1"/>
    </source>
</evidence>
<dbReference type="EMBL" id="MFSU01000049">
    <property type="protein sequence ID" value="OGI47656.1"/>
    <property type="molecule type" value="Genomic_DNA"/>
</dbReference>
<name>A0A1F6TRH8_9PROT</name>
<reference evidence="1 2" key="1">
    <citation type="journal article" date="2016" name="Nat. Commun.">
        <title>Thousands of microbial genomes shed light on interconnected biogeochemical processes in an aquifer system.</title>
        <authorList>
            <person name="Anantharaman K."/>
            <person name="Brown C.T."/>
            <person name="Hug L.A."/>
            <person name="Sharon I."/>
            <person name="Castelle C.J."/>
            <person name="Probst A.J."/>
            <person name="Thomas B.C."/>
            <person name="Singh A."/>
            <person name="Wilkins M.J."/>
            <person name="Karaoz U."/>
            <person name="Brodie E.L."/>
            <person name="Williams K.H."/>
            <person name="Hubbard S.S."/>
            <person name="Banfield J.F."/>
        </authorList>
    </citation>
    <scope>NUCLEOTIDE SEQUENCE [LARGE SCALE GENOMIC DNA]</scope>
</reference>
<evidence type="ECO:0008006" key="3">
    <source>
        <dbReference type="Google" id="ProtNLM"/>
    </source>
</evidence>
<protein>
    <recommendedName>
        <fullName evidence="3">RND efflux pump membrane fusion protein barrel-sandwich domain-containing protein</fullName>
    </recommendedName>
</protein>
<dbReference type="Gene3D" id="2.40.420.20">
    <property type="match status" value="1"/>
</dbReference>
<dbReference type="Proteomes" id="UP000178885">
    <property type="component" value="Unassembled WGS sequence"/>
</dbReference>